<dbReference type="InterPro" id="IPR011006">
    <property type="entry name" value="CheY-like_superfamily"/>
</dbReference>
<proteinExistence type="predicted"/>
<reference evidence="4" key="1">
    <citation type="submission" date="2020-04" db="EMBL/GenBank/DDBJ databases">
        <title>Deep metagenomics examines the oral microbiome during advanced dental caries in children, revealing novel taxa and co-occurrences with host molecules.</title>
        <authorList>
            <person name="Baker J.L."/>
            <person name="Morton J.T."/>
            <person name="Dinis M."/>
            <person name="Alvarez R."/>
            <person name="Tran N.C."/>
            <person name="Knight R."/>
            <person name="Edlund A."/>
        </authorList>
    </citation>
    <scope>NUCLEOTIDE SEQUENCE</scope>
    <source>
        <strain evidence="4">JCVI_25_bin.9</strain>
    </source>
</reference>
<comment type="caution">
    <text evidence="4">The sequence shown here is derived from an EMBL/GenBank/DDBJ whole genome shotgun (WGS) entry which is preliminary data.</text>
</comment>
<dbReference type="SMART" id="SM00448">
    <property type="entry name" value="REC"/>
    <property type="match status" value="1"/>
</dbReference>
<evidence type="ECO:0000256" key="2">
    <source>
        <dbReference type="PROSITE-ProRule" id="PRU00169"/>
    </source>
</evidence>
<feature type="modified residue" description="4-aspartylphosphate" evidence="2">
    <location>
        <position position="54"/>
    </location>
</feature>
<dbReference type="PROSITE" id="PS50110">
    <property type="entry name" value="RESPONSE_REGULATORY"/>
    <property type="match status" value="1"/>
</dbReference>
<dbReference type="AlphaFoldDB" id="A0A930N6L4"/>
<evidence type="ECO:0000313" key="5">
    <source>
        <dbReference type="Proteomes" id="UP000757461"/>
    </source>
</evidence>
<organism evidence="4 5">
    <name type="scientific">Prevotella histicola</name>
    <dbReference type="NCBI Taxonomy" id="470565"/>
    <lineage>
        <taxon>Bacteria</taxon>
        <taxon>Pseudomonadati</taxon>
        <taxon>Bacteroidota</taxon>
        <taxon>Bacteroidia</taxon>
        <taxon>Bacteroidales</taxon>
        <taxon>Prevotellaceae</taxon>
        <taxon>Prevotella</taxon>
    </lineage>
</organism>
<dbReference type="InterPro" id="IPR017850">
    <property type="entry name" value="Alkaline_phosphatase_core_sf"/>
</dbReference>
<dbReference type="Pfam" id="PF08665">
    <property type="entry name" value="PglZ"/>
    <property type="match status" value="1"/>
</dbReference>
<dbReference type="Gene3D" id="3.40.50.2300">
    <property type="match status" value="1"/>
</dbReference>
<dbReference type="PANTHER" id="PTHR44591:SF3">
    <property type="entry name" value="RESPONSE REGULATORY DOMAIN-CONTAINING PROTEIN"/>
    <property type="match status" value="1"/>
</dbReference>
<dbReference type="Proteomes" id="UP000757461">
    <property type="component" value="Unassembled WGS sequence"/>
</dbReference>
<dbReference type="GO" id="GO:0000160">
    <property type="term" value="P:phosphorelay signal transduction system"/>
    <property type="evidence" value="ECO:0007669"/>
    <property type="project" value="InterPro"/>
</dbReference>
<dbReference type="CDD" id="cd00156">
    <property type="entry name" value="REC"/>
    <property type="match status" value="1"/>
</dbReference>
<dbReference type="SUPFAM" id="SSF53649">
    <property type="entry name" value="Alkaline phosphatase-like"/>
    <property type="match status" value="1"/>
</dbReference>
<dbReference type="InterPro" id="IPR050595">
    <property type="entry name" value="Bact_response_regulator"/>
</dbReference>
<evidence type="ECO:0000259" key="3">
    <source>
        <dbReference type="PROSITE" id="PS50110"/>
    </source>
</evidence>
<dbReference type="SUPFAM" id="SSF52172">
    <property type="entry name" value="CheY-like"/>
    <property type="match status" value="1"/>
</dbReference>
<dbReference type="EMBL" id="JABZSQ010000048">
    <property type="protein sequence ID" value="MBF1414709.1"/>
    <property type="molecule type" value="Genomic_DNA"/>
</dbReference>
<sequence length="539" mass="62261">MSNGLLLWVDDEIELLKAHIIFLEKKGYEVITVSNGSDAIDQCRTQTFDLVLLDEQMPGLSGLETLQRIKDIQPATPIVMVTKSEEENIMNQAIGAKIADYLIKPVNPNQILLTLKKNIHQKEIVTEVTQSGYQQDYQQIAMQIADCRTFNDWSEVYRKLVYWELELSSADSNMTEMLKMQKEEANNGFAKYIIKNYLHWVAPQDNKLSNGFSKLTGNNKKPTNNSDDTRPLLSPDIFKRKIFPLIDKGEKVFLIVIDNFRLDQWRVLTKEIGDMFDIEEDLYMSILPTATQYARNAIFSGLMPQQIATMFPDLWVDEDEEEGKNLNEEPLIQTQIERYRRHDKFSYHKINDSTGADKFMQQYKNLAQNNLNVLVVNFIDMLSHARTEMKMIRELASSESAYRSITLSWFQHSVLADVIKELAQSDYKVVITTDHGSIRTTKPIKIIGDRNTNTNLRYKLGKNLNYDSREVFTIKKPQEAQLPAPNLSTSYVFATGDSFFAYPNNYNYYVSYYKDTFQHGGISMEEMIVPLVTLSPRKR</sequence>
<keyword evidence="1 2" id="KW-0597">Phosphoprotein</keyword>
<name>A0A930N6L4_9BACT</name>
<dbReference type="InterPro" id="IPR001789">
    <property type="entry name" value="Sig_transdc_resp-reg_receiver"/>
</dbReference>
<evidence type="ECO:0000313" key="4">
    <source>
        <dbReference type="EMBL" id="MBF1414709.1"/>
    </source>
</evidence>
<dbReference type="Pfam" id="PF00072">
    <property type="entry name" value="Response_reg"/>
    <property type="match status" value="1"/>
</dbReference>
<dbReference type="PANTHER" id="PTHR44591">
    <property type="entry name" value="STRESS RESPONSE REGULATOR PROTEIN 1"/>
    <property type="match status" value="1"/>
</dbReference>
<protein>
    <submittedName>
        <fullName evidence="4">Bifunctional response regulator/alkaline phosphatase family protein</fullName>
    </submittedName>
</protein>
<evidence type="ECO:0000256" key="1">
    <source>
        <dbReference type="ARBA" id="ARBA00022553"/>
    </source>
</evidence>
<feature type="domain" description="Response regulatory" evidence="3">
    <location>
        <begin position="5"/>
        <end position="119"/>
    </location>
</feature>
<gene>
    <name evidence="4" type="ORF">HXN33_03910</name>
</gene>
<accession>A0A930N6L4</accession>